<evidence type="ECO:0000256" key="1">
    <source>
        <dbReference type="SAM" id="MobiDB-lite"/>
    </source>
</evidence>
<dbReference type="Proteomes" id="UP001228049">
    <property type="component" value="Unassembled WGS sequence"/>
</dbReference>
<dbReference type="EMBL" id="JASDAP010000015">
    <property type="protein sequence ID" value="KAK1891557.1"/>
    <property type="molecule type" value="Genomic_DNA"/>
</dbReference>
<evidence type="ECO:0000313" key="3">
    <source>
        <dbReference type="Proteomes" id="UP001228049"/>
    </source>
</evidence>
<evidence type="ECO:0000313" key="2">
    <source>
        <dbReference type="EMBL" id="KAK1891557.1"/>
    </source>
</evidence>
<organism evidence="2 3">
    <name type="scientific">Dissostichus eleginoides</name>
    <name type="common">Patagonian toothfish</name>
    <name type="synonym">Dissostichus amissus</name>
    <dbReference type="NCBI Taxonomy" id="100907"/>
    <lineage>
        <taxon>Eukaryota</taxon>
        <taxon>Metazoa</taxon>
        <taxon>Chordata</taxon>
        <taxon>Craniata</taxon>
        <taxon>Vertebrata</taxon>
        <taxon>Euteleostomi</taxon>
        <taxon>Actinopterygii</taxon>
        <taxon>Neopterygii</taxon>
        <taxon>Teleostei</taxon>
        <taxon>Neoteleostei</taxon>
        <taxon>Acanthomorphata</taxon>
        <taxon>Eupercaria</taxon>
        <taxon>Perciformes</taxon>
        <taxon>Notothenioidei</taxon>
        <taxon>Nototheniidae</taxon>
        <taxon>Dissostichus</taxon>
    </lineage>
</organism>
<dbReference type="AlphaFoldDB" id="A0AAD9BZ03"/>
<accession>A0AAD9BZ03</accession>
<comment type="caution">
    <text evidence="2">The sequence shown here is derived from an EMBL/GenBank/DDBJ whole genome shotgun (WGS) entry which is preliminary data.</text>
</comment>
<feature type="region of interest" description="Disordered" evidence="1">
    <location>
        <begin position="1"/>
        <end position="50"/>
    </location>
</feature>
<gene>
    <name evidence="2" type="ORF">KUDE01_010385</name>
</gene>
<proteinExistence type="predicted"/>
<name>A0AAD9BZ03_DISEL</name>
<sequence length="83" mass="9318">MERQDDGEDSAEEPGSPALAREHSGSPQQEVSASMRRNDNYLPVPGEEKNLDVDFNTTARSNESIVRPDTVLFYWVMMCGVEQ</sequence>
<keyword evidence="3" id="KW-1185">Reference proteome</keyword>
<reference evidence="2" key="1">
    <citation type="submission" date="2023-04" db="EMBL/GenBank/DDBJ databases">
        <title>Chromosome-level genome of Chaenocephalus aceratus.</title>
        <authorList>
            <person name="Park H."/>
        </authorList>
    </citation>
    <scope>NUCLEOTIDE SEQUENCE</scope>
    <source>
        <strain evidence="2">DE</strain>
        <tissue evidence="2">Muscle</tissue>
    </source>
</reference>
<feature type="compositionally biased region" description="Acidic residues" evidence="1">
    <location>
        <begin position="1"/>
        <end position="12"/>
    </location>
</feature>
<protein>
    <submittedName>
        <fullName evidence="2">Uncharacterized protein</fullName>
    </submittedName>
</protein>